<dbReference type="PANTHER" id="PTHR42756:SF1">
    <property type="entry name" value="TRANSCRIPTIONAL REPRESSOR OF EMRAB OPERON"/>
    <property type="match status" value="1"/>
</dbReference>
<dbReference type="EMBL" id="RQHV01000061">
    <property type="protein sequence ID" value="TGN08374.1"/>
    <property type="molecule type" value="Genomic_DNA"/>
</dbReference>
<dbReference type="AlphaFoldDB" id="A0A4R9LN10"/>
<keyword evidence="3" id="KW-0804">Transcription</keyword>
<dbReference type="SMART" id="SM00347">
    <property type="entry name" value="HTH_MARR"/>
    <property type="match status" value="1"/>
</dbReference>
<name>A0A4R9LN10_9LEPT</name>
<evidence type="ECO:0000256" key="3">
    <source>
        <dbReference type="ARBA" id="ARBA00023163"/>
    </source>
</evidence>
<evidence type="ECO:0000256" key="1">
    <source>
        <dbReference type="ARBA" id="ARBA00023015"/>
    </source>
</evidence>
<sequence length="153" mass="17754">MKKNSKNRFHAVKYLGRLSDFLTETVEDELKKLGFPTLSASHFEIITYLLRKQTACNMSKIAEEIHRTKPTVTVLITKLESLNLIKKEISPSDKREIMVSLTKEGKAFHKPAREISIKVFSLKLWGLNPEESSQLYNLLEKTYNYTCQNKFKN</sequence>
<dbReference type="Gene3D" id="1.10.10.10">
    <property type="entry name" value="Winged helix-like DNA-binding domain superfamily/Winged helix DNA-binding domain"/>
    <property type="match status" value="1"/>
</dbReference>
<feature type="domain" description="HTH marR-type" evidence="4">
    <location>
        <begin position="8"/>
        <end position="144"/>
    </location>
</feature>
<comment type="caution">
    <text evidence="5">The sequence shown here is derived from an EMBL/GenBank/DDBJ whole genome shotgun (WGS) entry which is preliminary data.</text>
</comment>
<accession>A0A4R9LN10</accession>
<dbReference type="InterPro" id="IPR000835">
    <property type="entry name" value="HTH_MarR-typ"/>
</dbReference>
<dbReference type="SUPFAM" id="SSF46785">
    <property type="entry name" value="Winged helix' DNA-binding domain"/>
    <property type="match status" value="1"/>
</dbReference>
<keyword evidence="6" id="KW-1185">Reference proteome</keyword>
<evidence type="ECO:0000313" key="6">
    <source>
        <dbReference type="Proteomes" id="UP000298264"/>
    </source>
</evidence>
<proteinExistence type="predicted"/>
<dbReference type="RefSeq" id="WP_135765326.1">
    <property type="nucleotide sequence ID" value="NZ_RQHV01000061.1"/>
</dbReference>
<evidence type="ECO:0000256" key="2">
    <source>
        <dbReference type="ARBA" id="ARBA00023125"/>
    </source>
</evidence>
<dbReference type="PRINTS" id="PR00598">
    <property type="entry name" value="HTHMARR"/>
</dbReference>
<protein>
    <submittedName>
        <fullName evidence="5">MarR family transcriptional regulator</fullName>
    </submittedName>
</protein>
<dbReference type="PANTHER" id="PTHR42756">
    <property type="entry name" value="TRANSCRIPTIONAL REGULATOR, MARR"/>
    <property type="match status" value="1"/>
</dbReference>
<gene>
    <name evidence="5" type="ORF">EHS11_15850</name>
</gene>
<evidence type="ECO:0000259" key="4">
    <source>
        <dbReference type="PROSITE" id="PS50995"/>
    </source>
</evidence>
<keyword evidence="2" id="KW-0238">DNA-binding</keyword>
<dbReference type="PROSITE" id="PS50995">
    <property type="entry name" value="HTH_MARR_2"/>
    <property type="match status" value="1"/>
</dbReference>
<dbReference type="GO" id="GO:0003677">
    <property type="term" value="F:DNA binding"/>
    <property type="evidence" value="ECO:0007669"/>
    <property type="project" value="UniProtKB-KW"/>
</dbReference>
<dbReference type="Proteomes" id="UP000298264">
    <property type="component" value="Unassembled WGS sequence"/>
</dbReference>
<dbReference type="InterPro" id="IPR036390">
    <property type="entry name" value="WH_DNA-bd_sf"/>
</dbReference>
<dbReference type="InterPro" id="IPR036388">
    <property type="entry name" value="WH-like_DNA-bd_sf"/>
</dbReference>
<keyword evidence="1" id="KW-0805">Transcription regulation</keyword>
<organism evidence="5 6">
    <name type="scientific">Leptospira ilyithenensis</name>
    <dbReference type="NCBI Taxonomy" id="2484901"/>
    <lineage>
        <taxon>Bacteria</taxon>
        <taxon>Pseudomonadati</taxon>
        <taxon>Spirochaetota</taxon>
        <taxon>Spirochaetia</taxon>
        <taxon>Leptospirales</taxon>
        <taxon>Leptospiraceae</taxon>
        <taxon>Leptospira</taxon>
    </lineage>
</organism>
<dbReference type="GO" id="GO:0003700">
    <property type="term" value="F:DNA-binding transcription factor activity"/>
    <property type="evidence" value="ECO:0007669"/>
    <property type="project" value="InterPro"/>
</dbReference>
<dbReference type="Pfam" id="PF01047">
    <property type="entry name" value="MarR"/>
    <property type="match status" value="1"/>
</dbReference>
<reference evidence="5" key="1">
    <citation type="journal article" date="2019" name="PLoS Negl. Trop. Dis.">
        <title>Revisiting the worldwide diversity of Leptospira species in the environment.</title>
        <authorList>
            <person name="Vincent A.T."/>
            <person name="Schiettekatte O."/>
            <person name="Bourhy P."/>
            <person name="Veyrier F.J."/>
            <person name="Picardeau M."/>
        </authorList>
    </citation>
    <scope>NUCLEOTIDE SEQUENCE [LARGE SCALE GENOMIC DNA]</scope>
    <source>
        <strain evidence="5">201400974</strain>
    </source>
</reference>
<dbReference type="OrthoDB" id="9799747at2"/>
<evidence type="ECO:0000313" key="5">
    <source>
        <dbReference type="EMBL" id="TGN08374.1"/>
    </source>
</evidence>